<dbReference type="InterPro" id="IPR009057">
    <property type="entry name" value="Homeodomain-like_sf"/>
</dbReference>
<protein>
    <submittedName>
        <fullName evidence="1">Uncharacterized protein</fullName>
    </submittedName>
</protein>
<organism evidence="1 2">
    <name type="scientific">Aerophobetes bacterium</name>
    <dbReference type="NCBI Taxonomy" id="2030807"/>
    <lineage>
        <taxon>Bacteria</taxon>
        <taxon>Candidatus Aerophobota</taxon>
    </lineage>
</organism>
<sequence>MRQEIRLVITYQETGSVRRTAKVWGTPRSVVRKWIRRYEEMGEEGLKDYSRAPKRSPSRTFPEIEEKVLRIRKEKGYRKRRITYFLLIEDGIHLLREHHKKYLEKKWSEQEKEGEKGILSCKVGL</sequence>
<proteinExistence type="predicted"/>
<comment type="caution">
    <text evidence="1">The sequence shown here is derived from an EMBL/GenBank/DDBJ whole genome shotgun (WGS) entry which is preliminary data.</text>
</comment>
<evidence type="ECO:0000313" key="1">
    <source>
        <dbReference type="EMBL" id="TES85994.1"/>
    </source>
</evidence>
<dbReference type="SUPFAM" id="SSF46689">
    <property type="entry name" value="Homeodomain-like"/>
    <property type="match status" value="1"/>
</dbReference>
<reference evidence="1 2" key="1">
    <citation type="submission" date="2019-03" db="EMBL/GenBank/DDBJ databases">
        <title>Metabolic potential of uncultured bacteria and archaea associated with petroleum seepage in deep-sea sediments.</title>
        <authorList>
            <person name="Dong X."/>
            <person name="Hubert C."/>
        </authorList>
    </citation>
    <scope>NUCLEOTIDE SEQUENCE [LARGE SCALE GENOMIC DNA]</scope>
    <source>
        <strain evidence="1">E44_bin92</strain>
    </source>
</reference>
<dbReference type="EMBL" id="SOKU01000143">
    <property type="protein sequence ID" value="TES85994.1"/>
    <property type="molecule type" value="Genomic_DNA"/>
</dbReference>
<evidence type="ECO:0000313" key="2">
    <source>
        <dbReference type="Proteomes" id="UP000320781"/>
    </source>
</evidence>
<dbReference type="Proteomes" id="UP000320781">
    <property type="component" value="Unassembled WGS sequence"/>
</dbReference>
<gene>
    <name evidence="1" type="ORF">E3J95_03095</name>
</gene>
<dbReference type="AlphaFoldDB" id="A0A523QK13"/>
<accession>A0A523QK13</accession>
<dbReference type="Pfam" id="PF13565">
    <property type="entry name" value="HTH_32"/>
    <property type="match status" value="1"/>
</dbReference>
<name>A0A523QK13_UNCAE</name>